<dbReference type="InterPro" id="IPR036397">
    <property type="entry name" value="RNaseH_sf"/>
</dbReference>
<feature type="compositionally biased region" description="Low complexity" evidence="1">
    <location>
        <begin position="205"/>
        <end position="227"/>
    </location>
</feature>
<dbReference type="EMBL" id="CAMXCT020004044">
    <property type="protein sequence ID" value="CAL1160796.1"/>
    <property type="molecule type" value="Genomic_DNA"/>
</dbReference>
<keyword evidence="4" id="KW-0540">Nuclease</keyword>
<protein>
    <submittedName>
        <fullName evidence="4">Endonuclease/exonuclease/phosphatase domain-containing protein</fullName>
    </submittedName>
</protein>
<reference evidence="3" key="2">
    <citation type="submission" date="2024-04" db="EMBL/GenBank/DDBJ databases">
        <authorList>
            <person name="Chen Y."/>
            <person name="Shah S."/>
            <person name="Dougan E. K."/>
            <person name="Thang M."/>
            <person name="Chan C."/>
        </authorList>
    </citation>
    <scope>NUCLEOTIDE SEQUENCE [LARGE SCALE GENOMIC DNA]</scope>
</reference>
<dbReference type="PANTHER" id="PTHR47027">
    <property type="entry name" value="REVERSE TRANSCRIPTASE DOMAIN-CONTAINING PROTEIN"/>
    <property type="match status" value="1"/>
</dbReference>
<comment type="caution">
    <text evidence="2">The sequence shown here is derived from an EMBL/GenBank/DDBJ whole genome shotgun (WGS) entry which is preliminary data.</text>
</comment>
<dbReference type="PANTHER" id="PTHR47027:SF20">
    <property type="entry name" value="REVERSE TRANSCRIPTASE-LIKE PROTEIN WITH RNA-DIRECTED DNA POLYMERASE DOMAIN"/>
    <property type="match status" value="1"/>
</dbReference>
<dbReference type="GO" id="GO:0003676">
    <property type="term" value="F:nucleic acid binding"/>
    <property type="evidence" value="ECO:0007669"/>
    <property type="project" value="InterPro"/>
</dbReference>
<name>A0A9P1GAZ7_9DINO</name>
<proteinExistence type="predicted"/>
<sequence length="3077" mass="346416">MAAMRCGRAVPFGRRAVAMTALFALFAAAAFARCFAFTGPRPLPTSVLRVPKVSLRAVDTVDVDDVDETEEKSSYAWDEEPSKAWYATRSIDRHKLRHQTWDWPTRELPTSWCMTFCSIIFLVSLFVNLLEEGNYGFTLADQFDASGDFVVGFFEEEPTKTEGTSVQCHVVMKGTFPRCWKRGTEWHSCNDSTFVPPEVRQAYDQQSGQQQSWQGNSWPAQSSGSRSPRGKGRKNSNRGRHHGGEYYQQKGHYGGKGQDSQVAMPPMMPMLMPYPQQMLQASLQQPVVDKGMGKGLQSPGVLVPPPPPMPAASGLTAATSVPAPLAPSMQMMPFPMAPVSPTVPTPQEDPVKEGQAQQKLSRLLKELKKEEDNLPSNLQSMAHEMKKQDEKSNMQSLHSAVRALGKSKDDLLEAENARAQLLSQWKHFLQQSVIKWKEFTANFQASDTAHQASVRDARIAVRKAQRNFDLASKKEQGSKGDVQQISDEEDETEVAEDMTVDSREAVRLQWSHSILAEDDFLSVWQAQVHASTLASSLGFAEQVVVDAFALPLRHKASTYHVRFDDEIVVYIGGENNSTFAEITVHHESLSPWPGKPWTVRALSAPGHLHEPHEDDWVNFMARRPSPRYSIEGDRSSSGSSYSTSSSTERSMSSSEDWRQTVLLFLDGRVLPARIPWNNGDELIRQISSTAGIDRQGLIGVHFVRNRPRDFIQHNLQCLLLQTVIDPRPSGFVRLILIDLELFEPNEVLPGTFKRFSKWLPMTLNRVSAFRLLDLEQLLIDHPAACRLWHNQIPIPEGQLTPMHLEVERPSQIEDSESNSLFQRQISEIRHADHLELKDPRGFRKSGIFSALLERPKWKKKAGVEDLCIQPGCRIFIGSQDLPVDANIRIYHGLGLQVRIPVERLVDDPRSTELIRATPASDMHAPSDRDEDTDDLLLTLPHPGRSWEHMIRRLWSDRVHPGSRLLIEPIKPPPNEASSAGHFLLHQNVGMPWGLATYDEFIQDLFVLWDEFAFAWEDQDRSCSDGQQAGVYPGLIPVDIPTHAANHVEIPDFVFDILRDLQPNGIRANGEIVGLVIRVWYVHHRWRRLSRIARYLQLAGPPSSWQAQVIALWIDRLVPIEAIAIHVVKPQPFRTQHEQSIAFDVIVSQGLYESRMAGLVSVYPTPSDPSLASYTVAVSCRPRFSGEWLIHALALGPICQVHRCQIFHGWTEIPTTPIVTHDMHEGDGFAFHIFRQMPIPPQTLDPTDQAPTDVVAHDHAVDESQGPVLLQLNTLIRPAELSSPASDNFSTVSQRPVKLEGLGQLRTQLPSYISVDETQIRDAIKDELQAFGHLCDFALAANNTLAVCFPDGWTPEPDQILILFTDMQQNVPSEDSAFLTMTEQVDWTEIQLMALLHRLGVEKGVVLRTKPFNTNFIEVQFVQPTGMMSSFHDAYLIFVSQRPTCTPFSSMTSKACVRSRKICPSRMLLSLPSVNLTSNCKFDRLIIYMDGSSQSKHKHVAPALNEELDLPDAWSFIVLGETFQGHDASALSLVGWTAHQVRYDPEHPWHIGAKHVGSAIAECEALTWAMIWRLGLNSKLPTIFRSDSLLTIGQAEGSLGSACCDLSFQTLRGCYQALDAALGTDVALDHVFGHLGDPWNEMADALAKAEARSSFFLSRPNIDIPKIVSKFPFLWMIFDDMHGLPKFTGTGFDLCAPALPPDSPPLRDHADSMPRMKRVELCLSIATANVLSLGVADQGFSGKLDYLRAQFCDLRLNLLGIQEARSAEGMSQKQGVLRLCSGSQQGKWGVELWANLHQPYAYIKKAGLCFHKSDFHVTHRDARRLLVHINTAHLQVWCFVAHAPQSGIALSERQIWWLDTRDILLRYIGTGEQLFLCIDANAAPGVPDGTSVFQEGFRTSSGTKLFRDFLDEFDLCLPITSSLHECPTTTWTSPDDGEYTIDYVAIPRSWFGACVTSKVISDFDLANIQMDHTAVALELRWTQDKLIPSKGRQDRPTFDRTCIDATVSSELCISADCHWSDDVEQHANRIADHFRLHLSKRFPLNQQRPKKPYISEDLWQLRSKKLFLRNQLRTAEVALNRWVTFFGQMEGSFIPQRGHPSTDSIWKGKNNKEQCSAFRSILLSSCFGKVMHKAIRSKQLDLYQHFLQAQQIGGRQGVPVTLGSHQVRAFHRLCSQLKQPSALLFIDLQEAFYRVIRPLVVEGPIDDDLIANMAARIDLDDGFLHDLHAALRQPSALVAAGVPPHLRRAIRALHTDTYFKLPMQPDQVLTHIGTRPGDSFADVIFGYMMAKVLHKFQQDMDALGLLLHIPQEEAFGLADSSAQAEFPFVGPCWMDDLCICLTAKSNLTLERALGTATGAILDTFKSFAMTPNLQPGKTAIVITPKGAGTKSWKRRLFGPNSDGNFYSVGEHHPYRVPLVTEYTHLGGKVHFSSTVKREIKVRLGQAHQEFNKNRKLLYQNVNFAIDKRRELFHSLILSRLLYGAETWTIQDRQTKDYLHGGIIGLYKRLLKWPCDQPISDDEVLFRTGMPSPSELLRVRRLRYLGSLMAVDHTACWGLLNQDFEWSGRLVRRALEHAVGVHKREFLIATAHTRFVSILEDFDFIQRAQEAEPAPADEGPVFGCMSCQISCRTLGGEGAHMHRSHGSVHPVRALIGSTQCGACLKEYFTMGKLKAHLIRSDVCRTTLIGRGHREQPLPGLGSIEDTLRKQSWDNRLPPLPAEGPRLPDVPRRDFEAEHGGLYEDIIMGVMDIDIADFETYVRECISSRPISWTLCRRTLQEVHNQCQQGIPDMEPQRLNDFLQIIARLMIPSSWPFLLKLRMTPVATNWGFEEIEQKLADLQILSSQQRVPRPLGKERVFLHAFSGRRRPGDLQHYLEAAFGRNSEGVMLHVVSMDVVIDEHWGDACNQETRDFWLRGAREDYVQGGLCGPPCETWSQARFAQLEDLAGRQPRPVRFEYVDFAQGLLGAKTPKPTRFLTLNMDTLPQFIHSHRLCADLPKTAAIGKDATGHWATTGLKEYPPALNRALGESFAFHLLQRDLAEDVSVDQAFLNRCRLMHVTEFGSHYGPDYHQKRDSKR</sequence>
<evidence type="ECO:0000256" key="1">
    <source>
        <dbReference type="SAM" id="MobiDB-lite"/>
    </source>
</evidence>
<feature type="compositionally biased region" description="Low complexity" evidence="1">
    <location>
        <begin position="635"/>
        <end position="652"/>
    </location>
</feature>
<dbReference type="InterPro" id="IPR012337">
    <property type="entry name" value="RNaseH-like_sf"/>
</dbReference>
<feature type="region of interest" description="Disordered" evidence="1">
    <location>
        <begin position="472"/>
        <end position="498"/>
    </location>
</feature>
<dbReference type="Gene3D" id="3.60.10.10">
    <property type="entry name" value="Endonuclease/exonuclease/phosphatase"/>
    <property type="match status" value="1"/>
</dbReference>
<dbReference type="GO" id="GO:0004519">
    <property type="term" value="F:endonuclease activity"/>
    <property type="evidence" value="ECO:0007669"/>
    <property type="project" value="UniProtKB-KW"/>
</dbReference>
<accession>A0A9P1GAZ7</accession>
<dbReference type="Proteomes" id="UP001152797">
    <property type="component" value="Unassembled WGS sequence"/>
</dbReference>
<dbReference type="InterPro" id="IPR036691">
    <property type="entry name" value="Endo/exonu/phosph_ase_sf"/>
</dbReference>
<keyword evidence="4" id="KW-0255">Endonuclease</keyword>
<evidence type="ECO:0000313" key="2">
    <source>
        <dbReference type="EMBL" id="CAI4007421.1"/>
    </source>
</evidence>
<evidence type="ECO:0000313" key="4">
    <source>
        <dbReference type="EMBL" id="CAL4794733.1"/>
    </source>
</evidence>
<feature type="region of interest" description="Disordered" evidence="1">
    <location>
        <begin position="627"/>
        <end position="652"/>
    </location>
</feature>
<keyword evidence="5" id="KW-1185">Reference proteome</keyword>
<dbReference type="SUPFAM" id="SSF53098">
    <property type="entry name" value="Ribonuclease H-like"/>
    <property type="match status" value="1"/>
</dbReference>
<evidence type="ECO:0000313" key="3">
    <source>
        <dbReference type="EMBL" id="CAL1160796.1"/>
    </source>
</evidence>
<dbReference type="EMBL" id="CAMXCT030004044">
    <property type="protein sequence ID" value="CAL4794733.1"/>
    <property type="molecule type" value="Genomic_DNA"/>
</dbReference>
<gene>
    <name evidence="2" type="ORF">C1SCF055_LOCUS32979</name>
</gene>
<reference evidence="2" key="1">
    <citation type="submission" date="2022-10" db="EMBL/GenBank/DDBJ databases">
        <authorList>
            <person name="Chen Y."/>
            <person name="Dougan E. K."/>
            <person name="Chan C."/>
            <person name="Rhodes N."/>
            <person name="Thang M."/>
        </authorList>
    </citation>
    <scope>NUCLEOTIDE SEQUENCE</scope>
</reference>
<organism evidence="2">
    <name type="scientific">Cladocopium goreaui</name>
    <dbReference type="NCBI Taxonomy" id="2562237"/>
    <lineage>
        <taxon>Eukaryota</taxon>
        <taxon>Sar</taxon>
        <taxon>Alveolata</taxon>
        <taxon>Dinophyceae</taxon>
        <taxon>Suessiales</taxon>
        <taxon>Symbiodiniaceae</taxon>
        <taxon>Cladocopium</taxon>
    </lineage>
</organism>
<keyword evidence="4" id="KW-0378">Hydrolase</keyword>
<dbReference type="Gene3D" id="3.30.420.10">
    <property type="entry name" value="Ribonuclease H-like superfamily/Ribonuclease H"/>
    <property type="match status" value="1"/>
</dbReference>
<evidence type="ECO:0000313" key="5">
    <source>
        <dbReference type="Proteomes" id="UP001152797"/>
    </source>
</evidence>
<feature type="region of interest" description="Disordered" evidence="1">
    <location>
        <begin position="201"/>
        <end position="260"/>
    </location>
</feature>
<dbReference type="SUPFAM" id="SSF56219">
    <property type="entry name" value="DNase I-like"/>
    <property type="match status" value="1"/>
</dbReference>
<feature type="compositionally biased region" description="Acidic residues" evidence="1">
    <location>
        <begin position="486"/>
        <end position="498"/>
    </location>
</feature>
<feature type="compositionally biased region" description="Basic residues" evidence="1">
    <location>
        <begin position="228"/>
        <end position="241"/>
    </location>
</feature>
<dbReference type="EMBL" id="CAMXCT010004044">
    <property type="protein sequence ID" value="CAI4007421.1"/>
    <property type="molecule type" value="Genomic_DNA"/>
</dbReference>